<name>A0A371CVR8_9APHY</name>
<sequence>MDDMIEDFRSINFATLLYDAATALFWYDYCLTFAQDIRHICHGPCVSRSRRCFSLPSAIPLSSVFYLSSLHWLITDSAFSALRAYALCGRNTWMLALVMLLGLVNPTISLLCVSLDTGLRKSQGFVLSSSPGMIVARTASVVADALVLASKVTTVLMRDGTFYLMVLLIITLVALGLSRASELIEAISSSISGVRQSLHPGNR</sequence>
<keyword evidence="1" id="KW-0472">Membrane</keyword>
<organism evidence="2 3">
    <name type="scientific">Lentinus brumalis</name>
    <dbReference type="NCBI Taxonomy" id="2498619"/>
    <lineage>
        <taxon>Eukaryota</taxon>
        <taxon>Fungi</taxon>
        <taxon>Dikarya</taxon>
        <taxon>Basidiomycota</taxon>
        <taxon>Agaricomycotina</taxon>
        <taxon>Agaricomycetes</taxon>
        <taxon>Polyporales</taxon>
        <taxon>Polyporaceae</taxon>
        <taxon>Lentinus</taxon>
    </lineage>
</organism>
<keyword evidence="1" id="KW-0812">Transmembrane</keyword>
<keyword evidence="3" id="KW-1185">Reference proteome</keyword>
<dbReference type="OrthoDB" id="2803471at2759"/>
<reference evidence="2 3" key="1">
    <citation type="journal article" date="2018" name="Biotechnol. Biofuels">
        <title>Integrative visual omics of the white-rot fungus Polyporus brumalis exposes the biotechnological potential of its oxidative enzymes for delignifying raw plant biomass.</title>
        <authorList>
            <person name="Miyauchi S."/>
            <person name="Rancon A."/>
            <person name="Drula E."/>
            <person name="Hage H."/>
            <person name="Chaduli D."/>
            <person name="Favel A."/>
            <person name="Grisel S."/>
            <person name="Henrissat B."/>
            <person name="Herpoel-Gimbert I."/>
            <person name="Ruiz-Duenas F.J."/>
            <person name="Chevret D."/>
            <person name="Hainaut M."/>
            <person name="Lin J."/>
            <person name="Wang M."/>
            <person name="Pangilinan J."/>
            <person name="Lipzen A."/>
            <person name="Lesage-Meessen L."/>
            <person name="Navarro D."/>
            <person name="Riley R."/>
            <person name="Grigoriev I.V."/>
            <person name="Zhou S."/>
            <person name="Raouche S."/>
            <person name="Rosso M.N."/>
        </authorList>
    </citation>
    <scope>NUCLEOTIDE SEQUENCE [LARGE SCALE GENOMIC DNA]</scope>
    <source>
        <strain evidence="2 3">BRFM 1820</strain>
    </source>
</reference>
<dbReference type="AlphaFoldDB" id="A0A371CVR8"/>
<evidence type="ECO:0000256" key="1">
    <source>
        <dbReference type="SAM" id="Phobius"/>
    </source>
</evidence>
<feature type="transmembrane region" description="Helical" evidence="1">
    <location>
        <begin position="160"/>
        <end position="178"/>
    </location>
</feature>
<protein>
    <submittedName>
        <fullName evidence="2">Uncharacterized protein</fullName>
    </submittedName>
</protein>
<feature type="transmembrane region" description="Helical" evidence="1">
    <location>
        <begin position="53"/>
        <end position="74"/>
    </location>
</feature>
<accession>A0A371CVR8</accession>
<keyword evidence="1" id="KW-1133">Transmembrane helix</keyword>
<feature type="transmembrane region" description="Helical" evidence="1">
    <location>
        <begin position="94"/>
        <end position="113"/>
    </location>
</feature>
<proteinExistence type="predicted"/>
<gene>
    <name evidence="2" type="ORF">OH76DRAFT_1487110</name>
</gene>
<evidence type="ECO:0000313" key="3">
    <source>
        <dbReference type="Proteomes" id="UP000256964"/>
    </source>
</evidence>
<dbReference type="Proteomes" id="UP000256964">
    <property type="component" value="Unassembled WGS sequence"/>
</dbReference>
<evidence type="ECO:0000313" key="2">
    <source>
        <dbReference type="EMBL" id="RDX44382.1"/>
    </source>
</evidence>
<dbReference type="EMBL" id="KZ857450">
    <property type="protein sequence ID" value="RDX44382.1"/>
    <property type="molecule type" value="Genomic_DNA"/>
</dbReference>